<reference evidence="2" key="2">
    <citation type="submission" date="2018-07" db="EMBL/GenBank/DDBJ databases">
        <authorList>
            <person name="Quirk P.G."/>
            <person name="Krulwich T.A."/>
        </authorList>
    </citation>
    <scope>NUCLEOTIDE SEQUENCE</scope>
</reference>
<organism evidence="2">
    <name type="scientific">Culicoides sonorensis</name>
    <name type="common">Biting midge</name>
    <dbReference type="NCBI Taxonomy" id="179676"/>
    <lineage>
        <taxon>Eukaryota</taxon>
        <taxon>Metazoa</taxon>
        <taxon>Ecdysozoa</taxon>
        <taxon>Arthropoda</taxon>
        <taxon>Hexapoda</taxon>
        <taxon>Insecta</taxon>
        <taxon>Pterygota</taxon>
        <taxon>Neoptera</taxon>
        <taxon>Endopterygota</taxon>
        <taxon>Diptera</taxon>
        <taxon>Nematocera</taxon>
        <taxon>Chironomoidea</taxon>
        <taxon>Ceratopogonidae</taxon>
        <taxon>Ceratopogoninae</taxon>
        <taxon>Culicoides</taxon>
        <taxon>Monoculicoides</taxon>
    </lineage>
</organism>
<proteinExistence type="predicted"/>
<evidence type="ECO:0000313" key="2">
    <source>
        <dbReference type="EMBL" id="SSX27454.1"/>
    </source>
</evidence>
<dbReference type="EMBL" id="UFQT01000831">
    <property type="protein sequence ID" value="SSX27454.1"/>
    <property type="molecule type" value="Genomic_DNA"/>
</dbReference>
<evidence type="ECO:0000313" key="1">
    <source>
        <dbReference type="EMBL" id="SSX07111.1"/>
    </source>
</evidence>
<name>A0A336MAT8_CULSO</name>
<accession>A0A336MAT8</accession>
<dbReference type="EMBL" id="UFQS01000831">
    <property type="protein sequence ID" value="SSX07111.1"/>
    <property type="molecule type" value="Genomic_DNA"/>
</dbReference>
<dbReference type="VEuPathDB" id="VectorBase:CSON014550"/>
<gene>
    <name evidence="2" type="primary">CSON014550</name>
</gene>
<dbReference type="AlphaFoldDB" id="A0A336MAT8"/>
<dbReference type="OMA" id="PRVWNYC"/>
<protein>
    <submittedName>
        <fullName evidence="2">CSON014550 protein</fullName>
    </submittedName>
</protein>
<sequence>MCDPCCIPICDNSCDDPCSGSPPPRYCCPPKRCRSRELRGGILYTRCDCVKRNGLQYDCPRACCQGQACCRTKPEPRCCPSKFMGRYENMTMGKPSHPGSIQKRTHCDPCCPPMGYSPCSSDPMECCVGPCGPCEPEICCSPCYPSC</sequence>
<reference evidence="1" key="1">
    <citation type="submission" date="2018-04" db="EMBL/GenBank/DDBJ databases">
        <authorList>
            <person name="Go L.Y."/>
            <person name="Mitchell J.A."/>
        </authorList>
    </citation>
    <scope>NUCLEOTIDE SEQUENCE</scope>
    <source>
        <tissue evidence="1">Whole organism</tissue>
    </source>
</reference>